<dbReference type="PANTHER" id="PTHR33627">
    <property type="entry name" value="TRANSPOSASE"/>
    <property type="match status" value="1"/>
</dbReference>
<proteinExistence type="predicted"/>
<dbReference type="OrthoDB" id="3657225at2"/>
<feature type="compositionally biased region" description="Basic residues" evidence="1">
    <location>
        <begin position="9"/>
        <end position="18"/>
    </location>
</feature>
<feature type="region of interest" description="Disordered" evidence="1">
    <location>
        <begin position="1"/>
        <end position="25"/>
    </location>
</feature>
<evidence type="ECO:0000256" key="1">
    <source>
        <dbReference type="SAM" id="MobiDB-lite"/>
    </source>
</evidence>
<evidence type="ECO:0000313" key="4">
    <source>
        <dbReference type="Proteomes" id="UP000326178"/>
    </source>
</evidence>
<accession>A0A5J6FHX3</accession>
<dbReference type="Pfam" id="PF13546">
    <property type="entry name" value="DDE_5"/>
    <property type="match status" value="1"/>
</dbReference>
<name>A0A5J6FHX3_9ACTN</name>
<feature type="region of interest" description="Disordered" evidence="1">
    <location>
        <begin position="263"/>
        <end position="301"/>
    </location>
</feature>
<dbReference type="RefSeq" id="WP_150490865.1">
    <property type="nucleotide sequence ID" value="NZ_BMUV01000045.1"/>
</dbReference>
<reference evidence="3 4" key="1">
    <citation type="submission" date="2017-09" db="EMBL/GenBank/DDBJ databases">
        <authorList>
            <person name="Lee N."/>
            <person name="Cho B.-K."/>
        </authorList>
    </citation>
    <scope>NUCLEOTIDE SEQUENCE [LARGE SCALE GENOMIC DNA]</scope>
    <source>
        <strain evidence="3 4">ATCC 12769</strain>
    </source>
</reference>
<protein>
    <submittedName>
        <fullName evidence="3">Transposase</fullName>
    </submittedName>
</protein>
<dbReference type="AlphaFoldDB" id="A0A5J6FHX3"/>
<gene>
    <name evidence="3" type="ORF">CP967_29440</name>
</gene>
<feature type="domain" description="Transposase IS701-like DDE" evidence="2">
    <location>
        <begin position="35"/>
        <end position="212"/>
    </location>
</feature>
<evidence type="ECO:0000313" key="3">
    <source>
        <dbReference type="EMBL" id="QEU75556.1"/>
    </source>
</evidence>
<evidence type="ECO:0000259" key="2">
    <source>
        <dbReference type="Pfam" id="PF13546"/>
    </source>
</evidence>
<sequence>MPDTPSLRRLARPARPARPHPAAPADTVTDLCAALFAGFCGYDQRVLARQYMDGLLRAEGRKSIANIAASAGVPGDEQRLHHFVSSSRWAVGPVRRALAAFLCGNAPVSAWVALPVSIPKTGRHMVGVSPHFSVEEGHRIVGQRAYGVWYASEQMIAPVGWRLGLPGSGSGSGSGRELPREAGVPGARDCVTDLLDDVCAWQGHPRLFVTDARGDDEQERVARLFGRTSPLAVRISGHTLLAVDTRRPGAGRHERLAPAHSALDRARRTRSGCPGRGRESPLSTATARVRLPGPPDAGRPGPADGLALVGVWNELRGDPAELWLTNAGAPSPSSLLRAARLARAVGAGWRTRGRQAGLRDYEGRSLRGWHRHMTLASCAYAMAELRSAGSSGGSSLVA</sequence>
<organism evidence="3 4">
    <name type="scientific">Streptomyces nitrosporeus</name>
    <dbReference type="NCBI Taxonomy" id="28894"/>
    <lineage>
        <taxon>Bacteria</taxon>
        <taxon>Bacillati</taxon>
        <taxon>Actinomycetota</taxon>
        <taxon>Actinomycetes</taxon>
        <taxon>Kitasatosporales</taxon>
        <taxon>Streptomycetaceae</taxon>
        <taxon>Streptomyces</taxon>
    </lineage>
</organism>
<dbReference type="InterPro" id="IPR039365">
    <property type="entry name" value="IS701-like"/>
</dbReference>
<dbReference type="KEGG" id="snk:CP967_29440"/>
<dbReference type="EMBL" id="CP023702">
    <property type="protein sequence ID" value="QEU75556.1"/>
    <property type="molecule type" value="Genomic_DNA"/>
</dbReference>
<dbReference type="InterPro" id="IPR038721">
    <property type="entry name" value="IS701-like_DDE_dom"/>
</dbReference>
<dbReference type="Proteomes" id="UP000326178">
    <property type="component" value="Chromosome"/>
</dbReference>
<keyword evidence="4" id="KW-1185">Reference proteome</keyword>
<dbReference type="PANTHER" id="PTHR33627:SF1">
    <property type="entry name" value="TRANSPOSASE"/>
    <property type="match status" value="1"/>
</dbReference>